<organism evidence="1 2">
    <name type="scientific">Bifidobacterium thermophilum RBL67</name>
    <dbReference type="NCBI Taxonomy" id="1254439"/>
    <lineage>
        <taxon>Bacteria</taxon>
        <taxon>Bacillati</taxon>
        <taxon>Actinomycetota</taxon>
        <taxon>Actinomycetes</taxon>
        <taxon>Bifidobacteriales</taxon>
        <taxon>Bifidobacteriaceae</taxon>
        <taxon>Bifidobacterium</taxon>
    </lineage>
</organism>
<dbReference type="KEGG" id="btp:D805_0936"/>
<dbReference type="HOGENOM" id="CLU_2231315_0_0_11"/>
<dbReference type="AlphaFoldDB" id="M4RF67"/>
<dbReference type="Proteomes" id="UP000011835">
    <property type="component" value="Chromosome"/>
</dbReference>
<dbReference type="EMBL" id="CP004346">
    <property type="protein sequence ID" value="AGH41203.1"/>
    <property type="molecule type" value="Genomic_DNA"/>
</dbReference>
<reference evidence="1 2" key="1">
    <citation type="journal article" date="2013" name="Genome Announc.">
        <title>Complete Genome Sequence of the Probiotic Bifidobacterium thermophilum Strain RBL67.</title>
        <authorList>
            <person name="Jans C."/>
            <person name="Lacroix C."/>
            <person name="Follador R."/>
            <person name="Stevens M.J."/>
        </authorList>
    </citation>
    <scope>NUCLEOTIDE SEQUENCE [LARGE SCALE GENOMIC DNA]</scope>
    <source>
        <strain evidence="1 2">RBL67</strain>
    </source>
</reference>
<protein>
    <submittedName>
        <fullName evidence="1">Uncharacterized protein</fullName>
    </submittedName>
</protein>
<gene>
    <name evidence="1" type="ORF">D805_0936</name>
</gene>
<keyword evidence="2" id="KW-1185">Reference proteome</keyword>
<proteinExistence type="predicted"/>
<dbReference type="PATRIC" id="fig|1254439.12.peg.928"/>
<name>M4RF67_9BIFI</name>
<evidence type="ECO:0000313" key="1">
    <source>
        <dbReference type="EMBL" id="AGH41203.1"/>
    </source>
</evidence>
<accession>M4RF67</accession>
<evidence type="ECO:0000313" key="2">
    <source>
        <dbReference type="Proteomes" id="UP000011835"/>
    </source>
</evidence>
<sequence>MRCHVSSVVRRLACSRVPTGIGFAEGAVCAGADVAGGATGALGAASRACFRRRSHGAWCVTSSSAEDCHTLRTGGGRRRGRMSAGSRWHRWFSQKRGERKNTLFS</sequence>